<reference evidence="1" key="2">
    <citation type="journal article" date="2023" name="BMC Genomics">
        <title>Pest status, molecular evolution, and epigenetic factors derived from the genome assembly of Frankliniella fusca, a thysanopteran phytovirus vector.</title>
        <authorList>
            <person name="Catto M.A."/>
            <person name="Labadie P.E."/>
            <person name="Jacobson A.L."/>
            <person name="Kennedy G.G."/>
            <person name="Srinivasan R."/>
            <person name="Hunt B.G."/>
        </authorList>
    </citation>
    <scope>NUCLEOTIDE SEQUENCE</scope>
    <source>
        <strain evidence="1">PL_HMW_Pooled</strain>
    </source>
</reference>
<name>A0AAE1I3P1_9NEOP</name>
<sequence length="186" mass="21751">MHPSFKADISPVLSKRALISYLSKYISKSEPFSQSLIDLVNLILERDDNLSIRSIVQRLFIHSVSERDYGAQEVCLLLIGLKLNSTGGRKVVNLYTNHADWINIDAQKRGKSTLEKYQDSDIQYEDWWLMKCCKERDIKSNSWSKNSKEAIVQIFPKEYLKTYVLNDEENDGSYRQQCLLYLTWRT</sequence>
<organism evidence="1 2">
    <name type="scientific">Frankliniella fusca</name>
    <dbReference type="NCBI Taxonomy" id="407009"/>
    <lineage>
        <taxon>Eukaryota</taxon>
        <taxon>Metazoa</taxon>
        <taxon>Ecdysozoa</taxon>
        <taxon>Arthropoda</taxon>
        <taxon>Hexapoda</taxon>
        <taxon>Insecta</taxon>
        <taxon>Pterygota</taxon>
        <taxon>Neoptera</taxon>
        <taxon>Paraneoptera</taxon>
        <taxon>Thysanoptera</taxon>
        <taxon>Terebrantia</taxon>
        <taxon>Thripoidea</taxon>
        <taxon>Thripidae</taxon>
        <taxon>Frankliniella</taxon>
    </lineage>
</organism>
<accession>A0AAE1I3P1</accession>
<dbReference type="Proteomes" id="UP001219518">
    <property type="component" value="Unassembled WGS sequence"/>
</dbReference>
<keyword evidence="2" id="KW-1185">Reference proteome</keyword>
<dbReference type="AlphaFoldDB" id="A0AAE1I3P1"/>
<evidence type="ECO:0000313" key="1">
    <source>
        <dbReference type="EMBL" id="KAK3932759.1"/>
    </source>
</evidence>
<dbReference type="EMBL" id="JAHWGI010001439">
    <property type="protein sequence ID" value="KAK3932759.1"/>
    <property type="molecule type" value="Genomic_DNA"/>
</dbReference>
<reference evidence="1" key="1">
    <citation type="submission" date="2021-07" db="EMBL/GenBank/DDBJ databases">
        <authorList>
            <person name="Catto M.A."/>
            <person name="Jacobson A."/>
            <person name="Kennedy G."/>
            <person name="Labadie P."/>
            <person name="Hunt B.G."/>
            <person name="Srinivasan R."/>
        </authorList>
    </citation>
    <scope>NUCLEOTIDE SEQUENCE</scope>
    <source>
        <strain evidence="1">PL_HMW_Pooled</strain>
        <tissue evidence="1">Head</tissue>
    </source>
</reference>
<protein>
    <submittedName>
        <fullName evidence="1">Uncharacterized protein</fullName>
    </submittedName>
</protein>
<comment type="caution">
    <text evidence="1">The sequence shown here is derived from an EMBL/GenBank/DDBJ whole genome shotgun (WGS) entry which is preliminary data.</text>
</comment>
<proteinExistence type="predicted"/>
<evidence type="ECO:0000313" key="2">
    <source>
        <dbReference type="Proteomes" id="UP001219518"/>
    </source>
</evidence>
<gene>
    <name evidence="1" type="ORF">KUF71_002730</name>
</gene>